<evidence type="ECO:0000256" key="3">
    <source>
        <dbReference type="ARBA" id="ARBA00022741"/>
    </source>
</evidence>
<sequence length="446" mass="50528">MPLEPTNQHFSIDPEGKQVVDLTFASEALGLPAADGYGWAQFEFGDQIGQTNRYIIARKLGWGMQSSTWLARDSMSVYFNRRTENSDELTPHFDSDRKFVAVKALTGHATDLHERAFIFEADALRLVSQLPTPHCTQLLDQFMIPGKGSAGSHMCFVMPVYGGDVKMLVEAQKKVLPLPLVKRIVLHLLRGIAHAHERGIVHTDLKYDNIFFSTTMTPDDIEAWVTKEPSRRHAPEASHDGVVQAAVSQPLPMISEDEAMRATYLLADFGSAQPQGLPANHKITSPPLRPPEVYLGAIWNKPADIWAFGCLGRARHLTTRGYVKSNIFELVTSKHFFRYQRNEKFGLDEKENMLYQMLLHTQEDFRAEQLRVSPKAPEYFDGKCQLKKNPFMINWPIKARFDELKVVSDEEATEIVKLMERCLRLDPANRSTAAELLTDPWFSGVE</sequence>
<dbReference type="AlphaFoldDB" id="A0A8H5M6E9"/>
<comment type="caution">
    <text evidence="7">The sequence shown here is derived from an EMBL/GenBank/DDBJ whole genome shotgun (WGS) entry which is preliminary data.</text>
</comment>
<keyword evidence="2" id="KW-0808">Transferase</keyword>
<name>A0A8H5M6E9_9AGAR</name>
<dbReference type="InterPro" id="IPR000719">
    <property type="entry name" value="Prot_kinase_dom"/>
</dbReference>
<accession>A0A8H5M6E9</accession>
<dbReference type="SMART" id="SM00220">
    <property type="entry name" value="S_TKc"/>
    <property type="match status" value="1"/>
</dbReference>
<dbReference type="SUPFAM" id="SSF56112">
    <property type="entry name" value="Protein kinase-like (PK-like)"/>
    <property type="match status" value="1"/>
</dbReference>
<dbReference type="EMBL" id="JAACJP010000008">
    <property type="protein sequence ID" value="KAF5382477.1"/>
    <property type="molecule type" value="Genomic_DNA"/>
</dbReference>
<gene>
    <name evidence="7" type="ORF">D9615_003023</name>
</gene>
<evidence type="ECO:0000256" key="4">
    <source>
        <dbReference type="ARBA" id="ARBA00022777"/>
    </source>
</evidence>
<evidence type="ECO:0000256" key="1">
    <source>
        <dbReference type="ARBA" id="ARBA00022527"/>
    </source>
</evidence>
<evidence type="ECO:0000256" key="2">
    <source>
        <dbReference type="ARBA" id="ARBA00022679"/>
    </source>
</evidence>
<keyword evidence="1" id="KW-0723">Serine/threonine-protein kinase</keyword>
<dbReference type="PANTHER" id="PTHR45646:SF11">
    <property type="entry name" value="SERINE_THREONINE-PROTEIN KINASE DOA"/>
    <property type="match status" value="1"/>
</dbReference>
<evidence type="ECO:0000256" key="5">
    <source>
        <dbReference type="ARBA" id="ARBA00022840"/>
    </source>
</evidence>
<dbReference type="GO" id="GO:0005634">
    <property type="term" value="C:nucleus"/>
    <property type="evidence" value="ECO:0007669"/>
    <property type="project" value="TreeGrafter"/>
</dbReference>
<evidence type="ECO:0000313" key="7">
    <source>
        <dbReference type="EMBL" id="KAF5382477.1"/>
    </source>
</evidence>
<keyword evidence="4" id="KW-0418">Kinase</keyword>
<protein>
    <recommendedName>
        <fullName evidence="6">Protein kinase domain-containing protein</fullName>
    </recommendedName>
</protein>
<dbReference type="InterPro" id="IPR051175">
    <property type="entry name" value="CLK_kinases"/>
</dbReference>
<dbReference type="PROSITE" id="PS00108">
    <property type="entry name" value="PROTEIN_KINASE_ST"/>
    <property type="match status" value="1"/>
</dbReference>
<evidence type="ECO:0000313" key="8">
    <source>
        <dbReference type="Proteomes" id="UP000565441"/>
    </source>
</evidence>
<dbReference type="OrthoDB" id="5979581at2759"/>
<dbReference type="Pfam" id="PF00069">
    <property type="entry name" value="Pkinase"/>
    <property type="match status" value="2"/>
</dbReference>
<dbReference type="Gene3D" id="3.30.200.20">
    <property type="entry name" value="Phosphorylase Kinase, domain 1"/>
    <property type="match status" value="1"/>
</dbReference>
<dbReference type="PROSITE" id="PS50011">
    <property type="entry name" value="PROTEIN_KINASE_DOM"/>
    <property type="match status" value="1"/>
</dbReference>
<dbReference type="Proteomes" id="UP000565441">
    <property type="component" value="Unassembled WGS sequence"/>
</dbReference>
<proteinExistence type="predicted"/>
<organism evidence="7 8">
    <name type="scientific">Tricholomella constricta</name>
    <dbReference type="NCBI Taxonomy" id="117010"/>
    <lineage>
        <taxon>Eukaryota</taxon>
        <taxon>Fungi</taxon>
        <taxon>Dikarya</taxon>
        <taxon>Basidiomycota</taxon>
        <taxon>Agaricomycotina</taxon>
        <taxon>Agaricomycetes</taxon>
        <taxon>Agaricomycetidae</taxon>
        <taxon>Agaricales</taxon>
        <taxon>Tricholomatineae</taxon>
        <taxon>Lyophyllaceae</taxon>
        <taxon>Tricholomella</taxon>
    </lineage>
</organism>
<dbReference type="PANTHER" id="PTHR45646">
    <property type="entry name" value="SERINE/THREONINE-PROTEIN KINASE DOA-RELATED"/>
    <property type="match status" value="1"/>
</dbReference>
<dbReference type="GO" id="GO:0005524">
    <property type="term" value="F:ATP binding"/>
    <property type="evidence" value="ECO:0007669"/>
    <property type="project" value="UniProtKB-KW"/>
</dbReference>
<dbReference type="Gene3D" id="1.10.510.10">
    <property type="entry name" value="Transferase(Phosphotransferase) domain 1"/>
    <property type="match status" value="1"/>
</dbReference>
<reference evidence="7 8" key="1">
    <citation type="journal article" date="2020" name="ISME J.">
        <title>Uncovering the hidden diversity of litter-decomposition mechanisms in mushroom-forming fungi.</title>
        <authorList>
            <person name="Floudas D."/>
            <person name="Bentzer J."/>
            <person name="Ahren D."/>
            <person name="Johansson T."/>
            <person name="Persson P."/>
            <person name="Tunlid A."/>
        </authorList>
    </citation>
    <scope>NUCLEOTIDE SEQUENCE [LARGE SCALE GENOMIC DNA]</scope>
    <source>
        <strain evidence="7 8">CBS 661.87</strain>
    </source>
</reference>
<dbReference type="GO" id="GO:0004674">
    <property type="term" value="F:protein serine/threonine kinase activity"/>
    <property type="evidence" value="ECO:0007669"/>
    <property type="project" value="UniProtKB-KW"/>
</dbReference>
<dbReference type="InterPro" id="IPR011009">
    <property type="entry name" value="Kinase-like_dom_sf"/>
</dbReference>
<keyword evidence="8" id="KW-1185">Reference proteome</keyword>
<evidence type="ECO:0000259" key="6">
    <source>
        <dbReference type="PROSITE" id="PS50011"/>
    </source>
</evidence>
<dbReference type="InterPro" id="IPR008271">
    <property type="entry name" value="Ser/Thr_kinase_AS"/>
</dbReference>
<feature type="domain" description="Protein kinase" evidence="6">
    <location>
        <begin position="54"/>
        <end position="442"/>
    </location>
</feature>
<keyword evidence="3" id="KW-0547">Nucleotide-binding</keyword>
<keyword evidence="5" id="KW-0067">ATP-binding</keyword>